<comment type="caution">
    <text evidence="1">The sequence shown here is derived from an EMBL/GenBank/DDBJ whole genome shotgun (WGS) entry which is preliminary data.</text>
</comment>
<dbReference type="Proteomes" id="UP001185028">
    <property type="component" value="Unassembled WGS sequence"/>
</dbReference>
<evidence type="ECO:0000313" key="1">
    <source>
        <dbReference type="EMBL" id="MDR6245941.1"/>
    </source>
</evidence>
<dbReference type="EMBL" id="JAVDQH010000020">
    <property type="protein sequence ID" value="MDR6245941.1"/>
    <property type="molecule type" value="Genomic_DNA"/>
</dbReference>
<sequence>MLDSTTFSSTTIPLAKIGESTGIDYKWNSSDKQVEITTK</sequence>
<evidence type="ECO:0000313" key="2">
    <source>
        <dbReference type="Proteomes" id="UP001185028"/>
    </source>
</evidence>
<keyword evidence="2" id="KW-1185">Reference proteome</keyword>
<protein>
    <recommendedName>
        <fullName evidence="3">Copper amine oxidase-like N-terminal domain-containing protein</fullName>
    </recommendedName>
</protein>
<reference evidence="1 2" key="1">
    <citation type="submission" date="2023-07" db="EMBL/GenBank/DDBJ databases">
        <title>Genomic Encyclopedia of Type Strains, Phase IV (KMG-IV): sequencing the most valuable type-strain genomes for metagenomic binning, comparative biology and taxonomic classification.</title>
        <authorList>
            <person name="Goeker M."/>
        </authorList>
    </citation>
    <scope>NUCLEOTIDE SEQUENCE [LARGE SCALE GENOMIC DNA]</scope>
    <source>
        <strain evidence="1 2">DSM 22170</strain>
    </source>
</reference>
<evidence type="ECO:0008006" key="3">
    <source>
        <dbReference type="Google" id="ProtNLM"/>
    </source>
</evidence>
<accession>A0ABU1J411</accession>
<organism evidence="1 2">
    <name type="scientific">Paenibacillus hunanensis</name>
    <dbReference type="NCBI Taxonomy" id="539262"/>
    <lineage>
        <taxon>Bacteria</taxon>
        <taxon>Bacillati</taxon>
        <taxon>Bacillota</taxon>
        <taxon>Bacilli</taxon>
        <taxon>Bacillales</taxon>
        <taxon>Paenibacillaceae</taxon>
        <taxon>Paenibacillus</taxon>
    </lineage>
</organism>
<proteinExistence type="predicted"/>
<gene>
    <name evidence="1" type="ORF">JOC58_003857</name>
</gene>
<name>A0ABU1J411_9BACL</name>